<dbReference type="RefSeq" id="WP_092781538.1">
    <property type="nucleotide sequence ID" value="NZ_FNAP01000001.1"/>
</dbReference>
<dbReference type="AlphaFoldDB" id="A0A1G6XHQ7"/>
<dbReference type="EMBL" id="FNAP01000001">
    <property type="protein sequence ID" value="SDD77602.1"/>
    <property type="molecule type" value="Genomic_DNA"/>
</dbReference>
<protein>
    <submittedName>
        <fullName evidence="1">DNA-binding prophage protein</fullName>
    </submittedName>
</protein>
<keyword evidence="1" id="KW-0238">DNA-binding</keyword>
<dbReference type="Proteomes" id="UP000199412">
    <property type="component" value="Unassembled WGS sequence"/>
</dbReference>
<reference evidence="1 2" key="1">
    <citation type="submission" date="2016-10" db="EMBL/GenBank/DDBJ databases">
        <authorList>
            <person name="de Groot N.N."/>
        </authorList>
    </citation>
    <scope>NUCLEOTIDE SEQUENCE [LARGE SCALE GENOMIC DNA]</scope>
    <source>
        <strain evidence="1 2">ATCC 700224</strain>
    </source>
</reference>
<dbReference type="OrthoDB" id="9794662at2"/>
<evidence type="ECO:0000313" key="2">
    <source>
        <dbReference type="Proteomes" id="UP000199412"/>
    </source>
</evidence>
<dbReference type="STRING" id="69960.SAMN05421720_101506"/>
<proteinExistence type="predicted"/>
<name>A0A1G6XHQ7_9PROT</name>
<evidence type="ECO:0000313" key="1">
    <source>
        <dbReference type="EMBL" id="SDD77602.1"/>
    </source>
</evidence>
<keyword evidence="2" id="KW-1185">Reference proteome</keyword>
<dbReference type="GO" id="GO:0003677">
    <property type="term" value="F:DNA binding"/>
    <property type="evidence" value="ECO:0007669"/>
    <property type="project" value="UniProtKB-KW"/>
</dbReference>
<organism evidence="1 2">
    <name type="scientific">Rhodospira trueperi</name>
    <dbReference type="NCBI Taxonomy" id="69960"/>
    <lineage>
        <taxon>Bacteria</taxon>
        <taxon>Pseudomonadati</taxon>
        <taxon>Pseudomonadota</taxon>
        <taxon>Alphaproteobacteria</taxon>
        <taxon>Rhodospirillales</taxon>
        <taxon>Rhodospirillaceae</taxon>
        <taxon>Rhodospira</taxon>
    </lineage>
</organism>
<sequence length="115" mass="12480">MPLTRDFKDTIKARAEHDPAFRLGLFEEAVGSFLDGDVDTGKILLRDYVNATIGFERLGADLHKSPKSLMRMLSPGGNPRADNLLAIVAHLKNRDGFDLRAVPSGPTEEAAAPPP</sequence>
<gene>
    <name evidence="1" type="ORF">SAMN05421720_101506</name>
</gene>
<accession>A0A1G6XHQ7</accession>